<protein>
    <submittedName>
        <fullName evidence="1">Uncharacterized protein</fullName>
    </submittedName>
</protein>
<gene>
    <name evidence="1" type="ORF">LCGC14_0832440</name>
</gene>
<dbReference type="InterPro" id="IPR036388">
    <property type="entry name" value="WH-like_DNA-bd_sf"/>
</dbReference>
<dbReference type="Gene3D" id="1.10.10.10">
    <property type="entry name" value="Winged helix-like DNA-binding domain superfamily/Winged helix DNA-binding domain"/>
    <property type="match status" value="1"/>
</dbReference>
<reference evidence="1" key="1">
    <citation type="journal article" date="2015" name="Nature">
        <title>Complex archaea that bridge the gap between prokaryotes and eukaryotes.</title>
        <authorList>
            <person name="Spang A."/>
            <person name="Saw J.H."/>
            <person name="Jorgensen S.L."/>
            <person name="Zaremba-Niedzwiedzka K."/>
            <person name="Martijn J."/>
            <person name="Lind A.E."/>
            <person name="van Eijk R."/>
            <person name="Schleper C."/>
            <person name="Guy L."/>
            <person name="Ettema T.J."/>
        </authorList>
    </citation>
    <scope>NUCLEOTIDE SEQUENCE</scope>
</reference>
<proteinExistence type="predicted"/>
<dbReference type="EMBL" id="LAZR01002395">
    <property type="protein sequence ID" value="KKN30580.1"/>
    <property type="molecule type" value="Genomic_DNA"/>
</dbReference>
<dbReference type="AlphaFoldDB" id="A0A0F9PFH3"/>
<comment type="caution">
    <text evidence="1">The sequence shown here is derived from an EMBL/GenBank/DDBJ whole genome shotgun (WGS) entry which is preliminary data.</text>
</comment>
<name>A0A0F9PFH3_9ZZZZ</name>
<organism evidence="1">
    <name type="scientific">marine sediment metagenome</name>
    <dbReference type="NCBI Taxonomy" id="412755"/>
    <lineage>
        <taxon>unclassified sequences</taxon>
        <taxon>metagenomes</taxon>
        <taxon>ecological metagenomes</taxon>
    </lineage>
</organism>
<evidence type="ECO:0000313" key="1">
    <source>
        <dbReference type="EMBL" id="KKN30580.1"/>
    </source>
</evidence>
<sequence length="102" mass="11630">MRPCSYVACKYNLYLDVSYGGSVKLNFPDIEPDQMEFSCALDVADSGDSTCEFTGFVLNVTRERARQIEIDALLKLKRTPHHLGEHADTEMRNPATARRFRE</sequence>
<accession>A0A0F9PFH3</accession>